<proteinExistence type="predicted"/>
<feature type="transmembrane region" description="Helical" evidence="1">
    <location>
        <begin position="139"/>
        <end position="156"/>
    </location>
</feature>
<dbReference type="PANTHER" id="PTHR30199:SF0">
    <property type="entry name" value="INNER MEMBRANE PROTEIN YDCO"/>
    <property type="match status" value="1"/>
</dbReference>
<dbReference type="NCBIfam" id="TIGR00843">
    <property type="entry name" value="benE"/>
    <property type="match status" value="1"/>
</dbReference>
<feature type="transmembrane region" description="Helical" evidence="1">
    <location>
        <begin position="59"/>
        <end position="77"/>
    </location>
</feature>
<feature type="transmembrane region" description="Helical" evidence="1">
    <location>
        <begin position="311"/>
        <end position="331"/>
    </location>
</feature>
<dbReference type="STRING" id="260086.SAMN05216207_100875"/>
<evidence type="ECO:0000313" key="2">
    <source>
        <dbReference type="EMBL" id="SFN11874.1"/>
    </source>
</evidence>
<reference evidence="2 3" key="1">
    <citation type="submission" date="2016-10" db="EMBL/GenBank/DDBJ databases">
        <authorList>
            <person name="de Groot N.N."/>
        </authorList>
    </citation>
    <scope>NUCLEOTIDE SEQUENCE [LARGE SCALE GENOMIC DNA]</scope>
    <source>
        <strain evidence="2 3">CGMCC 4.1877</strain>
    </source>
</reference>
<keyword evidence="1" id="KW-1133">Transmembrane helix</keyword>
<feature type="transmembrane region" description="Helical" evidence="1">
    <location>
        <begin position="31"/>
        <end position="52"/>
    </location>
</feature>
<name>A0A1I4WDJ8_PSUAM</name>
<keyword evidence="3" id="KW-1185">Reference proteome</keyword>
<evidence type="ECO:0000256" key="1">
    <source>
        <dbReference type="SAM" id="Phobius"/>
    </source>
</evidence>
<dbReference type="Pfam" id="PF03594">
    <property type="entry name" value="BenE"/>
    <property type="match status" value="1"/>
</dbReference>
<dbReference type="EMBL" id="FOUY01000008">
    <property type="protein sequence ID" value="SFN11874.1"/>
    <property type="molecule type" value="Genomic_DNA"/>
</dbReference>
<dbReference type="PANTHER" id="PTHR30199">
    <property type="entry name" value="MFS FAMILY TRANSPORTER, PREDICTED SUBSTRATE BENZOATE"/>
    <property type="match status" value="1"/>
</dbReference>
<feature type="transmembrane region" description="Helical" evidence="1">
    <location>
        <begin position="284"/>
        <end position="305"/>
    </location>
</feature>
<feature type="transmembrane region" description="Helical" evidence="1">
    <location>
        <begin position="83"/>
        <end position="100"/>
    </location>
</feature>
<dbReference type="AlphaFoldDB" id="A0A1I4WDJ8"/>
<sequence length="393" mass="38882">MSVGIVAAVVGVTSSFAVVLAGLQAAGADPAQAASGLVVLTLLQGAGTVWLSRRFRRPITIAWSTPGAALLASTGAVAGGWPAVVGAFLVTGVLIVLTGLWGRLGRLVGAIPAPLAQAMLAGVLLPLCLEPVRALAEQPLLVAPIVVVWVALQRFAPRWASPAAFALALVIVLVTAGGTDWLRLPVVTVTVPELSPAAVIGVALPLYVVTMASQNVPGVAVLSAAGYPTPWRHAMVLTGAGTVLGGPAGAHAVNLAAITAALPASAEAHPDPDRRWIAAQAAGWTHLLLAPAATTLAALVAAAPAGVIESVAGLALFGTFASALSSALSSAPSTTAADPVARIPAAATFLCAASGLAIAGIGGAFWGLVAGVALHLVLRPRSTVGPGSDRVRG</sequence>
<accession>A0A1I4WDJ8</accession>
<protein>
    <submittedName>
        <fullName evidence="2">Benzoate membrane transport protein</fullName>
    </submittedName>
</protein>
<evidence type="ECO:0000313" key="3">
    <source>
        <dbReference type="Proteomes" id="UP000199614"/>
    </source>
</evidence>
<keyword evidence="1" id="KW-0812">Transmembrane</keyword>
<gene>
    <name evidence="2" type="ORF">SAMN05216207_100875</name>
</gene>
<dbReference type="InterPro" id="IPR004711">
    <property type="entry name" value="Benzoate_Transporter"/>
</dbReference>
<dbReference type="GO" id="GO:0005886">
    <property type="term" value="C:plasma membrane"/>
    <property type="evidence" value="ECO:0007669"/>
    <property type="project" value="TreeGrafter"/>
</dbReference>
<dbReference type="GO" id="GO:0042925">
    <property type="term" value="F:benzoate transmembrane transporter activity"/>
    <property type="evidence" value="ECO:0007669"/>
    <property type="project" value="InterPro"/>
</dbReference>
<feature type="transmembrane region" description="Helical" evidence="1">
    <location>
        <begin position="163"/>
        <end position="182"/>
    </location>
</feature>
<organism evidence="2 3">
    <name type="scientific">Pseudonocardia ammonioxydans</name>
    <dbReference type="NCBI Taxonomy" id="260086"/>
    <lineage>
        <taxon>Bacteria</taxon>
        <taxon>Bacillati</taxon>
        <taxon>Actinomycetota</taxon>
        <taxon>Actinomycetes</taxon>
        <taxon>Pseudonocardiales</taxon>
        <taxon>Pseudonocardiaceae</taxon>
        <taxon>Pseudonocardia</taxon>
    </lineage>
</organism>
<feature type="transmembrane region" description="Helical" evidence="1">
    <location>
        <begin position="107"/>
        <end position="127"/>
    </location>
</feature>
<keyword evidence="1" id="KW-0472">Membrane</keyword>
<feature type="transmembrane region" description="Helical" evidence="1">
    <location>
        <begin position="343"/>
        <end position="369"/>
    </location>
</feature>
<dbReference type="Proteomes" id="UP000199614">
    <property type="component" value="Unassembled WGS sequence"/>
</dbReference>
<feature type="transmembrane region" description="Helical" evidence="1">
    <location>
        <begin position="194"/>
        <end position="212"/>
    </location>
</feature>